<protein>
    <submittedName>
        <fullName evidence="2">Uncharacterized protein</fullName>
    </submittedName>
</protein>
<dbReference type="RefSeq" id="WP_329512757.1">
    <property type="nucleotide sequence ID" value="NZ_BAAAYZ010000099.1"/>
</dbReference>
<evidence type="ECO:0000313" key="2">
    <source>
        <dbReference type="EMBL" id="MED7828414.1"/>
    </source>
</evidence>
<organism evidence="2 3">
    <name type="scientific">Streptomyces chiangmaiensis</name>
    <dbReference type="NCBI Taxonomy" id="766497"/>
    <lineage>
        <taxon>Bacteria</taxon>
        <taxon>Bacillati</taxon>
        <taxon>Actinomycetota</taxon>
        <taxon>Actinomycetes</taxon>
        <taxon>Kitasatosporales</taxon>
        <taxon>Streptomycetaceae</taxon>
        <taxon>Streptomyces</taxon>
    </lineage>
</organism>
<gene>
    <name evidence="2" type="ORF">VXC91_42790</name>
</gene>
<proteinExistence type="predicted"/>
<evidence type="ECO:0000256" key="1">
    <source>
        <dbReference type="SAM" id="MobiDB-lite"/>
    </source>
</evidence>
<feature type="region of interest" description="Disordered" evidence="1">
    <location>
        <begin position="84"/>
        <end position="121"/>
    </location>
</feature>
<accession>A0ABU7FZ66</accession>
<keyword evidence="3" id="KW-1185">Reference proteome</keyword>
<dbReference type="EMBL" id="JAYWVC010000378">
    <property type="protein sequence ID" value="MED7828414.1"/>
    <property type="molecule type" value="Genomic_DNA"/>
</dbReference>
<sequence>MDSRTVRQVAEDCMKRDRESYALFRAAHLLTTAPRLIADELGAWSTRRCNQAAVMITKLAAEAAPVPPELARAAVRALERWARKAKPGVPPTRHSPDLPTARVAAPPLPNSTTRAEVDGSRTVSVRDPCCLTEW</sequence>
<name>A0ABU7FZ66_9ACTN</name>
<evidence type="ECO:0000313" key="3">
    <source>
        <dbReference type="Proteomes" id="UP001333996"/>
    </source>
</evidence>
<dbReference type="Proteomes" id="UP001333996">
    <property type="component" value="Unassembled WGS sequence"/>
</dbReference>
<comment type="caution">
    <text evidence="2">The sequence shown here is derived from an EMBL/GenBank/DDBJ whole genome shotgun (WGS) entry which is preliminary data.</text>
</comment>
<reference evidence="2" key="1">
    <citation type="submission" date="2024-01" db="EMBL/GenBank/DDBJ databases">
        <title>First draft genome sequence data of TA4-1, the type strain of Gram-positive actinobacterium Streptomyces chiangmaiensis.</title>
        <authorList>
            <person name="Yasawong M."/>
            <person name="Nantapong N."/>
        </authorList>
    </citation>
    <scope>NUCLEOTIDE SEQUENCE</scope>
    <source>
        <strain evidence="2">TA4-1</strain>
    </source>
</reference>